<name>A0AAE9Y667_9ACTN</name>
<dbReference type="KEGG" id="ima:PO878_01440"/>
<dbReference type="InterPro" id="IPR034660">
    <property type="entry name" value="DinB/YfiT-like"/>
</dbReference>
<keyword evidence="4" id="KW-1185">Reference proteome</keyword>
<feature type="domain" description="MDMPI C-terminal" evidence="1">
    <location>
        <begin position="142"/>
        <end position="242"/>
    </location>
</feature>
<dbReference type="PANTHER" id="PTHR40758">
    <property type="entry name" value="CONSERVED PROTEIN"/>
    <property type="match status" value="1"/>
</dbReference>
<dbReference type="EMBL" id="CP116942">
    <property type="protein sequence ID" value="WCO67380.1"/>
    <property type="molecule type" value="Genomic_DNA"/>
</dbReference>
<reference evidence="3" key="1">
    <citation type="submission" date="2023-01" db="EMBL/GenBank/DDBJ databases">
        <title>The diversity of Class Acidimicrobiia in South China Sea sediment environments and the proposal of Iamia marina sp. nov., a novel species of the genus Iamia.</title>
        <authorList>
            <person name="He Y."/>
            <person name="Tian X."/>
        </authorList>
    </citation>
    <scope>NUCLEOTIDE SEQUENCE</scope>
    <source>
        <strain evidence="3">DSM 19957</strain>
    </source>
</reference>
<sequence length="251" mass="26595">MDAQTHLAAVVAEGRLVADLPPSALDAPVAACPGWDVARLVGHLGRVHAWAASFLALGPHGGDPDPGPRPPTGAALLPWYRDRLEDLVEELGRHDPDEATAGFAGPTTVAFWFRRQAHELAVHRWDAQHAVAPGEESPIGAELAADGVDEWLEVFVPRFLARTGVPDDLVGATLHLHCTDEGGIEGTGEWLLRLTAEGCEVERAHAKGDAALRAPAAELFLAVWHRQGIAALDVVGDAARAEAILDAVHVT</sequence>
<evidence type="ECO:0000313" key="3">
    <source>
        <dbReference type="EMBL" id="WCO67380.1"/>
    </source>
</evidence>
<dbReference type="GO" id="GO:0005886">
    <property type="term" value="C:plasma membrane"/>
    <property type="evidence" value="ECO:0007669"/>
    <property type="project" value="TreeGrafter"/>
</dbReference>
<dbReference type="Proteomes" id="UP001216390">
    <property type="component" value="Chromosome"/>
</dbReference>
<dbReference type="Gene3D" id="1.20.120.450">
    <property type="entry name" value="dinb family like domain"/>
    <property type="match status" value="1"/>
</dbReference>
<evidence type="ECO:0000313" key="4">
    <source>
        <dbReference type="Proteomes" id="UP001216390"/>
    </source>
</evidence>
<evidence type="ECO:0000259" key="1">
    <source>
        <dbReference type="Pfam" id="PF07398"/>
    </source>
</evidence>
<accession>A0AAE9Y667</accession>
<organism evidence="3 4">
    <name type="scientific">Iamia majanohamensis</name>
    <dbReference type="NCBI Taxonomy" id="467976"/>
    <lineage>
        <taxon>Bacteria</taxon>
        <taxon>Bacillati</taxon>
        <taxon>Actinomycetota</taxon>
        <taxon>Acidimicrobiia</taxon>
        <taxon>Acidimicrobiales</taxon>
        <taxon>Iamiaceae</taxon>
        <taxon>Iamia</taxon>
    </lineage>
</organism>
<keyword evidence="3" id="KW-0413">Isomerase</keyword>
<dbReference type="AlphaFoldDB" id="A0AAE9Y667"/>
<protein>
    <submittedName>
        <fullName evidence="3">Maleylpyruvate isomerase N-terminal domain-containing protein</fullName>
    </submittedName>
</protein>
<dbReference type="RefSeq" id="WP_272736902.1">
    <property type="nucleotide sequence ID" value="NZ_CP116942.1"/>
</dbReference>
<gene>
    <name evidence="3" type="ORF">PO878_01440</name>
</gene>
<dbReference type="PANTHER" id="PTHR40758:SF1">
    <property type="entry name" value="CONSERVED PROTEIN"/>
    <property type="match status" value="1"/>
</dbReference>
<dbReference type="InterPro" id="IPR017517">
    <property type="entry name" value="Maleyloyr_isom"/>
</dbReference>
<dbReference type="NCBIfam" id="TIGR03083">
    <property type="entry name" value="maleylpyruvate isomerase family mycothiol-dependent enzyme"/>
    <property type="match status" value="1"/>
</dbReference>
<dbReference type="GO" id="GO:0016853">
    <property type="term" value="F:isomerase activity"/>
    <property type="evidence" value="ECO:0007669"/>
    <property type="project" value="UniProtKB-KW"/>
</dbReference>
<evidence type="ECO:0000259" key="2">
    <source>
        <dbReference type="Pfam" id="PF11716"/>
    </source>
</evidence>
<dbReference type="InterPro" id="IPR024344">
    <property type="entry name" value="MDMPI_metal-binding"/>
</dbReference>
<dbReference type="SUPFAM" id="SSF109854">
    <property type="entry name" value="DinB/YfiT-like putative metalloenzymes"/>
    <property type="match status" value="1"/>
</dbReference>
<feature type="domain" description="Mycothiol-dependent maleylpyruvate isomerase metal-binding" evidence="2">
    <location>
        <begin position="14"/>
        <end position="128"/>
    </location>
</feature>
<proteinExistence type="predicted"/>
<dbReference type="Pfam" id="PF11716">
    <property type="entry name" value="MDMPI_N"/>
    <property type="match status" value="1"/>
</dbReference>
<dbReference type="Pfam" id="PF07398">
    <property type="entry name" value="MDMPI_C"/>
    <property type="match status" value="1"/>
</dbReference>
<dbReference type="InterPro" id="IPR010872">
    <property type="entry name" value="MDMPI_C-term_domain"/>
</dbReference>
<dbReference type="GO" id="GO:0046872">
    <property type="term" value="F:metal ion binding"/>
    <property type="evidence" value="ECO:0007669"/>
    <property type="project" value="InterPro"/>
</dbReference>